<protein>
    <submittedName>
        <fullName evidence="2">Uncharacterized protein</fullName>
    </submittedName>
</protein>
<accession>A0AAW6U2I7</accession>
<dbReference type="RefSeq" id="WP_282838502.1">
    <property type="nucleotide sequence ID" value="NZ_JASCXW010000001.1"/>
</dbReference>
<dbReference type="EMBL" id="JASCXW010000001">
    <property type="protein sequence ID" value="MDI6452100.1"/>
    <property type="molecule type" value="Genomic_DNA"/>
</dbReference>
<keyword evidence="1" id="KW-1133">Transmembrane helix</keyword>
<dbReference type="Proteomes" id="UP001431532">
    <property type="component" value="Unassembled WGS sequence"/>
</dbReference>
<gene>
    <name evidence="2" type="ORF">QJ521_00865</name>
</gene>
<dbReference type="AlphaFoldDB" id="A0AAW6U2I7"/>
<name>A0AAW6U2I7_9MOLU</name>
<feature type="transmembrane region" description="Helical" evidence="1">
    <location>
        <begin position="35"/>
        <end position="57"/>
    </location>
</feature>
<evidence type="ECO:0000313" key="3">
    <source>
        <dbReference type="Proteomes" id="UP001431532"/>
    </source>
</evidence>
<evidence type="ECO:0000256" key="1">
    <source>
        <dbReference type="SAM" id="Phobius"/>
    </source>
</evidence>
<reference evidence="2" key="1">
    <citation type="submission" date="2023-05" db="EMBL/GenBank/DDBJ databases">
        <title>Mariniplasma microaerophilum sp. nov., a novel anaerobic mollicute isolated from terrestrial mud volcano, Taman Peninsula, Russia.</title>
        <authorList>
            <person name="Khomyakova M.A."/>
            <person name="Merkel A.Y."/>
            <person name="Slobodkin A.I."/>
        </authorList>
    </citation>
    <scope>NUCLEOTIDE SEQUENCE</scope>
    <source>
        <strain evidence="2">M4Ah</strain>
    </source>
</reference>
<organism evidence="2 3">
    <name type="scientific">Peloplasma aerotolerans</name>
    <dbReference type="NCBI Taxonomy" id="3044389"/>
    <lineage>
        <taxon>Bacteria</taxon>
        <taxon>Bacillati</taxon>
        <taxon>Mycoplasmatota</taxon>
        <taxon>Mollicutes</taxon>
        <taxon>Acholeplasmatales</taxon>
        <taxon>Acholeplasmataceae</taxon>
        <taxon>Peloplasma</taxon>
    </lineage>
</organism>
<keyword evidence="1" id="KW-0812">Transmembrane</keyword>
<keyword evidence="3" id="KW-1185">Reference proteome</keyword>
<keyword evidence="1" id="KW-0472">Membrane</keyword>
<sequence>MEIISSIIKYSLLGLILIPLMLIHQKVLYKEEKQVNWKVVFIVYIVMVAIFVLNDIFDFVDLPN</sequence>
<proteinExistence type="predicted"/>
<evidence type="ECO:0000313" key="2">
    <source>
        <dbReference type="EMBL" id="MDI6452100.1"/>
    </source>
</evidence>
<feature type="transmembrane region" description="Helical" evidence="1">
    <location>
        <begin position="6"/>
        <end position="23"/>
    </location>
</feature>
<comment type="caution">
    <text evidence="2">The sequence shown here is derived from an EMBL/GenBank/DDBJ whole genome shotgun (WGS) entry which is preliminary data.</text>
</comment>